<feature type="chain" id="PRO_5037672000" evidence="6">
    <location>
        <begin position="31"/>
        <end position="290"/>
    </location>
</feature>
<feature type="compositionally biased region" description="Low complexity" evidence="5">
    <location>
        <begin position="157"/>
        <end position="175"/>
    </location>
</feature>
<protein>
    <submittedName>
        <fullName evidence="8">Cell wall-associated NlpC family hydrolase</fullName>
    </submittedName>
</protein>
<dbReference type="PANTHER" id="PTHR47359">
    <property type="entry name" value="PEPTIDOGLYCAN DL-ENDOPEPTIDASE CWLO"/>
    <property type="match status" value="1"/>
</dbReference>
<dbReference type="InterPro" id="IPR000064">
    <property type="entry name" value="NLP_P60_dom"/>
</dbReference>
<comment type="caution">
    <text evidence="8">The sequence shown here is derived from an EMBL/GenBank/DDBJ whole genome shotgun (WGS) entry which is preliminary data.</text>
</comment>
<dbReference type="PROSITE" id="PS51935">
    <property type="entry name" value="NLPC_P60"/>
    <property type="match status" value="1"/>
</dbReference>
<keyword evidence="2" id="KW-0645">Protease</keyword>
<dbReference type="GO" id="GO:0008234">
    <property type="term" value="F:cysteine-type peptidase activity"/>
    <property type="evidence" value="ECO:0007669"/>
    <property type="project" value="UniProtKB-KW"/>
</dbReference>
<evidence type="ECO:0000256" key="5">
    <source>
        <dbReference type="SAM" id="MobiDB-lite"/>
    </source>
</evidence>
<dbReference type="InterPro" id="IPR051794">
    <property type="entry name" value="PG_Endopeptidase_C40"/>
</dbReference>
<evidence type="ECO:0000313" key="8">
    <source>
        <dbReference type="EMBL" id="MBG6123104.1"/>
    </source>
</evidence>
<comment type="similarity">
    <text evidence="1">Belongs to the peptidase C40 family.</text>
</comment>
<reference evidence="8" key="1">
    <citation type="submission" date="2020-11" db="EMBL/GenBank/DDBJ databases">
        <title>Sequencing the genomes of 1000 actinobacteria strains.</title>
        <authorList>
            <person name="Klenk H.-P."/>
        </authorList>
    </citation>
    <scope>NUCLEOTIDE SEQUENCE</scope>
    <source>
        <strain evidence="8">DSM 45632</strain>
    </source>
</reference>
<dbReference type="RefSeq" id="WP_231375598.1">
    <property type="nucleotide sequence ID" value="NZ_CP046980.1"/>
</dbReference>
<dbReference type="EMBL" id="JADOUE010000001">
    <property type="protein sequence ID" value="MBG6123104.1"/>
    <property type="molecule type" value="Genomic_DNA"/>
</dbReference>
<name>A0A931GY23_9CORY</name>
<evidence type="ECO:0000256" key="1">
    <source>
        <dbReference type="ARBA" id="ARBA00007074"/>
    </source>
</evidence>
<organism evidence="8 9">
    <name type="scientific">Corynebacterium aquatimens</name>
    <dbReference type="NCBI Taxonomy" id="1190508"/>
    <lineage>
        <taxon>Bacteria</taxon>
        <taxon>Bacillati</taxon>
        <taxon>Actinomycetota</taxon>
        <taxon>Actinomycetes</taxon>
        <taxon>Mycobacteriales</taxon>
        <taxon>Corynebacteriaceae</taxon>
        <taxon>Corynebacterium</taxon>
    </lineage>
</organism>
<dbReference type="PANTHER" id="PTHR47359:SF3">
    <property type="entry name" value="NLP_P60 DOMAIN-CONTAINING PROTEIN-RELATED"/>
    <property type="match status" value="1"/>
</dbReference>
<evidence type="ECO:0000259" key="7">
    <source>
        <dbReference type="PROSITE" id="PS51935"/>
    </source>
</evidence>
<dbReference type="GO" id="GO:0006508">
    <property type="term" value="P:proteolysis"/>
    <property type="evidence" value="ECO:0007669"/>
    <property type="project" value="UniProtKB-KW"/>
</dbReference>
<gene>
    <name evidence="8" type="ORF">IW254_002073</name>
</gene>
<evidence type="ECO:0000256" key="3">
    <source>
        <dbReference type="ARBA" id="ARBA00022801"/>
    </source>
</evidence>
<dbReference type="InterPro" id="IPR038765">
    <property type="entry name" value="Papain-like_cys_pep_sf"/>
</dbReference>
<sequence length="290" mass="29779">MNPLAILGCIMAAAPSAVPALGLPATPAFAAAPHLARMVGADPHRVTTAARNIASDRGGIEGLFNEARPIIARAGADIVGIGRDFATQAAQASAGLLNPFTAIGAVASIAGAAGAALALVEKRLLQLEKELQPLVARAHKLAGEIRARPHDKVAKFTPTAKTTPSPAPQPASNAPGNTTGKAAVEAAKTQLGKPYVWGGNSPSGFDCSGLTSWAYRQAGMEIPRIAASQATGTQVRYEDLQPGDLVVWTGHVAMYAGDGMMIEAGSPVQMSPVRTTNMGMGFKGFWRPTG</sequence>
<proteinExistence type="inferred from homology"/>
<keyword evidence="4" id="KW-0788">Thiol protease</keyword>
<evidence type="ECO:0000256" key="4">
    <source>
        <dbReference type="ARBA" id="ARBA00022807"/>
    </source>
</evidence>
<accession>A0A931GY23</accession>
<dbReference type="Gene3D" id="3.90.1720.10">
    <property type="entry name" value="endopeptidase domain like (from Nostoc punctiforme)"/>
    <property type="match status" value="1"/>
</dbReference>
<feature type="domain" description="NlpC/P60" evidence="7">
    <location>
        <begin position="177"/>
        <end position="290"/>
    </location>
</feature>
<keyword evidence="9" id="KW-1185">Reference proteome</keyword>
<keyword evidence="3 8" id="KW-0378">Hydrolase</keyword>
<evidence type="ECO:0000256" key="6">
    <source>
        <dbReference type="SAM" id="SignalP"/>
    </source>
</evidence>
<keyword evidence="6" id="KW-0732">Signal</keyword>
<feature type="signal peptide" evidence="6">
    <location>
        <begin position="1"/>
        <end position="30"/>
    </location>
</feature>
<evidence type="ECO:0000313" key="9">
    <source>
        <dbReference type="Proteomes" id="UP000658613"/>
    </source>
</evidence>
<dbReference type="Pfam" id="PF00877">
    <property type="entry name" value="NLPC_P60"/>
    <property type="match status" value="1"/>
</dbReference>
<dbReference type="SUPFAM" id="SSF54001">
    <property type="entry name" value="Cysteine proteinases"/>
    <property type="match status" value="1"/>
</dbReference>
<evidence type="ECO:0000256" key="2">
    <source>
        <dbReference type="ARBA" id="ARBA00022670"/>
    </source>
</evidence>
<feature type="region of interest" description="Disordered" evidence="5">
    <location>
        <begin position="156"/>
        <end position="181"/>
    </location>
</feature>
<dbReference type="Proteomes" id="UP000658613">
    <property type="component" value="Unassembled WGS sequence"/>
</dbReference>
<dbReference type="AlphaFoldDB" id="A0A931GY23"/>